<reference evidence="1 2" key="1">
    <citation type="submission" date="2018-11" db="EMBL/GenBank/DDBJ databases">
        <title>Genome sequence of Saitozyma podzolica DSM 27192.</title>
        <authorList>
            <person name="Aliyu H."/>
            <person name="Gorte O."/>
            <person name="Ochsenreither K."/>
        </authorList>
    </citation>
    <scope>NUCLEOTIDE SEQUENCE [LARGE SCALE GENOMIC DNA]</scope>
    <source>
        <strain evidence="1 2">DSM 27192</strain>
    </source>
</reference>
<evidence type="ECO:0000313" key="2">
    <source>
        <dbReference type="Proteomes" id="UP000279259"/>
    </source>
</evidence>
<gene>
    <name evidence="1" type="ORF">EHS25_002175</name>
</gene>
<name>A0A427YFA9_9TREE</name>
<comment type="caution">
    <text evidence="1">The sequence shown here is derived from an EMBL/GenBank/DDBJ whole genome shotgun (WGS) entry which is preliminary data.</text>
</comment>
<organism evidence="1 2">
    <name type="scientific">Saitozyma podzolica</name>
    <dbReference type="NCBI Taxonomy" id="1890683"/>
    <lineage>
        <taxon>Eukaryota</taxon>
        <taxon>Fungi</taxon>
        <taxon>Dikarya</taxon>
        <taxon>Basidiomycota</taxon>
        <taxon>Agaricomycotina</taxon>
        <taxon>Tremellomycetes</taxon>
        <taxon>Tremellales</taxon>
        <taxon>Trimorphomycetaceae</taxon>
        <taxon>Saitozyma</taxon>
    </lineage>
</organism>
<evidence type="ECO:0000313" key="1">
    <source>
        <dbReference type="EMBL" id="RSH89624.1"/>
    </source>
</evidence>
<dbReference type="Proteomes" id="UP000279259">
    <property type="component" value="Unassembled WGS sequence"/>
</dbReference>
<dbReference type="EMBL" id="RSCD01000013">
    <property type="protein sequence ID" value="RSH89624.1"/>
    <property type="molecule type" value="Genomic_DNA"/>
</dbReference>
<dbReference type="OrthoDB" id="10302182at2759"/>
<protein>
    <submittedName>
        <fullName evidence="1">Uncharacterized protein</fullName>
    </submittedName>
</protein>
<accession>A0A427YFA9</accession>
<keyword evidence="2" id="KW-1185">Reference proteome</keyword>
<proteinExistence type="predicted"/>
<dbReference type="AlphaFoldDB" id="A0A427YFA9"/>
<sequence length="162" mass="16736">MALLGGGAYLAYQHGGDAARLANTAGQYAYNHLPDVSSLPSQASQLAFTAYEYGTGGLSKVANAVEGSVASYLPDWESVKSYTPTAETLAGVTEAAKEWGTSMASTAMDWGRSASKAWHRDEGDTIFSAANAWEAAKTGLTVAKGVGTAYSVLSTVGKLVSN</sequence>